<evidence type="ECO:0000313" key="1">
    <source>
        <dbReference type="EMBL" id="VXD15571.1"/>
    </source>
</evidence>
<reference evidence="1" key="1">
    <citation type="submission" date="2019-10" db="EMBL/GenBank/DDBJ databases">
        <authorList>
            <consortium name="Genoscope - CEA"/>
            <person name="William W."/>
        </authorList>
    </citation>
    <scope>NUCLEOTIDE SEQUENCE [LARGE SCALE GENOMIC DNA]</scope>
    <source>
        <strain evidence="1">BBR_PRJEB10992</strain>
    </source>
</reference>
<dbReference type="Proteomes" id="UP000184550">
    <property type="component" value="Unassembled WGS sequence"/>
</dbReference>
<protein>
    <submittedName>
        <fullName evidence="1">Uncharacterized protein</fullName>
    </submittedName>
</protein>
<dbReference type="EMBL" id="CZCU02000124">
    <property type="protein sequence ID" value="VXD15571.1"/>
    <property type="molecule type" value="Genomic_DNA"/>
</dbReference>
<sequence>MLDIVFYPANGESSYSVDVSEEIYEWLAKSEFSKIGKSVERKMLIDGETEKLPLVKLGKDTRKKFKNFFRDVITQESDQVLTQLGDSPSKQEYQQATYRLKILQELRKCIENLNYLYLQRC</sequence>
<keyword evidence="2" id="KW-1185">Reference proteome</keyword>
<dbReference type="RefSeq" id="WP_083616485.1">
    <property type="nucleotide sequence ID" value="NZ_LR734824.1"/>
</dbReference>
<dbReference type="OrthoDB" id="457863at2"/>
<evidence type="ECO:0000313" key="2">
    <source>
        <dbReference type="Proteomes" id="UP000184550"/>
    </source>
</evidence>
<name>A0A7Z9BRJ2_9CYAN</name>
<comment type="caution">
    <text evidence="1">The sequence shown here is derived from an EMBL/GenBank/DDBJ whole genome shotgun (WGS) entry which is preliminary data.</text>
</comment>
<proteinExistence type="predicted"/>
<dbReference type="AlphaFoldDB" id="A0A7Z9BRJ2"/>
<gene>
    <name evidence="1" type="ORF">PL8927_50056</name>
</gene>
<organism evidence="1 2">
    <name type="scientific">Planktothrix serta PCC 8927</name>
    <dbReference type="NCBI Taxonomy" id="671068"/>
    <lineage>
        <taxon>Bacteria</taxon>
        <taxon>Bacillati</taxon>
        <taxon>Cyanobacteriota</taxon>
        <taxon>Cyanophyceae</taxon>
        <taxon>Oscillatoriophycideae</taxon>
        <taxon>Oscillatoriales</taxon>
        <taxon>Microcoleaceae</taxon>
        <taxon>Planktothrix</taxon>
    </lineage>
</organism>
<accession>A0A7Z9BRJ2</accession>